<dbReference type="EMBL" id="FUXA01000016">
    <property type="protein sequence ID" value="SJZ97811.1"/>
    <property type="molecule type" value="Genomic_DNA"/>
</dbReference>
<dbReference type="Gene3D" id="3.60.21.10">
    <property type="match status" value="1"/>
</dbReference>
<proteinExistence type="predicted"/>
<dbReference type="InterPro" id="IPR050126">
    <property type="entry name" value="Ap4A_hydrolase"/>
</dbReference>
<evidence type="ECO:0000313" key="2">
    <source>
        <dbReference type="EMBL" id="SJZ97811.1"/>
    </source>
</evidence>
<dbReference type="PANTHER" id="PTHR42850:SF4">
    <property type="entry name" value="ZINC-DEPENDENT ENDOPOLYPHOSPHATASE"/>
    <property type="match status" value="1"/>
</dbReference>
<dbReference type="GO" id="GO:0006798">
    <property type="term" value="P:polyphosphate catabolic process"/>
    <property type="evidence" value="ECO:0007669"/>
    <property type="project" value="TreeGrafter"/>
</dbReference>
<dbReference type="AlphaFoldDB" id="A0A1T4Q2T3"/>
<dbReference type="GO" id="GO:0000298">
    <property type="term" value="F:endopolyphosphatase activity"/>
    <property type="evidence" value="ECO:0007669"/>
    <property type="project" value="TreeGrafter"/>
</dbReference>
<dbReference type="InterPro" id="IPR029052">
    <property type="entry name" value="Metallo-depent_PP-like"/>
</dbReference>
<dbReference type="Pfam" id="PF00149">
    <property type="entry name" value="Metallophos"/>
    <property type="match status" value="1"/>
</dbReference>
<reference evidence="2 3" key="1">
    <citation type="submission" date="2017-02" db="EMBL/GenBank/DDBJ databases">
        <authorList>
            <person name="Peterson S.W."/>
        </authorList>
    </citation>
    <scope>NUCLEOTIDE SEQUENCE [LARGE SCALE GENOMIC DNA]</scope>
    <source>
        <strain evidence="2 3">ATCC 17233</strain>
    </source>
</reference>
<dbReference type="GO" id="GO:0005737">
    <property type="term" value="C:cytoplasm"/>
    <property type="evidence" value="ECO:0007669"/>
    <property type="project" value="TreeGrafter"/>
</dbReference>
<name>A0A1T4Q2T3_9FIRM</name>
<dbReference type="PROSITE" id="PS00125">
    <property type="entry name" value="SER_THR_PHOSPHATASE"/>
    <property type="match status" value="1"/>
</dbReference>
<dbReference type="RefSeq" id="WP_159444161.1">
    <property type="nucleotide sequence ID" value="NZ_FMTO01000014.1"/>
</dbReference>
<dbReference type="Proteomes" id="UP000189857">
    <property type="component" value="Unassembled WGS sequence"/>
</dbReference>
<evidence type="ECO:0000259" key="1">
    <source>
        <dbReference type="PROSITE" id="PS00125"/>
    </source>
</evidence>
<protein>
    <submittedName>
        <fullName evidence="2">Serine/threonine protein phosphatase 1</fullName>
    </submittedName>
</protein>
<keyword evidence="3" id="KW-1185">Reference proteome</keyword>
<dbReference type="InterPro" id="IPR006186">
    <property type="entry name" value="Ser/Thr-sp_prot-phosphatase"/>
</dbReference>
<gene>
    <name evidence="2" type="ORF">SAMN02745110_02215</name>
</gene>
<accession>A0A1T4Q2T3</accession>
<dbReference type="GO" id="GO:0016791">
    <property type="term" value="F:phosphatase activity"/>
    <property type="evidence" value="ECO:0007669"/>
    <property type="project" value="TreeGrafter"/>
</dbReference>
<dbReference type="InterPro" id="IPR004843">
    <property type="entry name" value="Calcineurin-like_PHP"/>
</dbReference>
<sequence length="246" mass="28869">MGTYIVGDIHGCFEDFLQMLNVINYNNNDEIICVGDYIDRGSQNYEMLRWIEDYPYNILLIRGNHEDEFIANIEILDSFANELNIDKTDIYSTKLLYQTIVTIPQIKNAYFDYYNTIFDLIHNNLTNLYQLKCWSDIMRKMPYIYKKQINGIKHIITHAGCDVSSIDCYIYSRKATFVNNSIIIAGHTPTILKDSFSFNNGYIYKKYNGKLNSTYINIDCGCVYKKTYVNARLACLRLEDMKEFYV</sequence>
<dbReference type="PANTHER" id="PTHR42850">
    <property type="entry name" value="METALLOPHOSPHOESTERASE"/>
    <property type="match status" value="1"/>
</dbReference>
<dbReference type="PRINTS" id="PR00114">
    <property type="entry name" value="STPHPHTASE"/>
</dbReference>
<dbReference type="SUPFAM" id="SSF56300">
    <property type="entry name" value="Metallo-dependent phosphatases"/>
    <property type="match status" value="1"/>
</dbReference>
<feature type="domain" description="Serine/threonine specific protein phosphatases" evidence="1">
    <location>
        <begin position="61"/>
        <end position="66"/>
    </location>
</feature>
<organism evidence="2 3">
    <name type="scientific">Eubacterium ruminantium</name>
    <dbReference type="NCBI Taxonomy" id="42322"/>
    <lineage>
        <taxon>Bacteria</taxon>
        <taxon>Bacillati</taxon>
        <taxon>Bacillota</taxon>
        <taxon>Clostridia</taxon>
        <taxon>Eubacteriales</taxon>
        <taxon>Eubacteriaceae</taxon>
        <taxon>Eubacterium</taxon>
    </lineage>
</organism>
<evidence type="ECO:0000313" key="3">
    <source>
        <dbReference type="Proteomes" id="UP000189857"/>
    </source>
</evidence>